<gene>
    <name evidence="4" type="ORF">EDS130_LOCUS21170</name>
    <name evidence="5" type="ORF">XAT740_LOCUS43088</name>
</gene>
<dbReference type="SUPFAM" id="SSF56112">
    <property type="entry name" value="Protein kinase-like (PK-like)"/>
    <property type="match status" value="1"/>
</dbReference>
<keyword evidence="2" id="KW-0812">Transmembrane</keyword>
<dbReference type="InterPro" id="IPR007150">
    <property type="entry name" value="HUS1/Mec3"/>
</dbReference>
<dbReference type="Gene3D" id="3.70.10.10">
    <property type="match status" value="1"/>
</dbReference>
<dbReference type="InterPro" id="IPR011009">
    <property type="entry name" value="Kinase-like_dom_sf"/>
</dbReference>
<dbReference type="PANTHER" id="PTHR45890">
    <property type="entry name" value="AARF DOMAIN CONTAINING KINASE 2 (PREDICTED)"/>
    <property type="match status" value="1"/>
</dbReference>
<evidence type="ECO:0000259" key="3">
    <source>
        <dbReference type="Pfam" id="PF03109"/>
    </source>
</evidence>
<dbReference type="OrthoDB" id="427480at2759"/>
<dbReference type="Proteomes" id="UP000663852">
    <property type="component" value="Unassembled WGS sequence"/>
</dbReference>
<evidence type="ECO:0000313" key="4">
    <source>
        <dbReference type="EMBL" id="CAF1123256.1"/>
    </source>
</evidence>
<evidence type="ECO:0000256" key="2">
    <source>
        <dbReference type="SAM" id="Phobius"/>
    </source>
</evidence>
<evidence type="ECO:0000313" key="6">
    <source>
        <dbReference type="Proteomes" id="UP000663828"/>
    </source>
</evidence>
<dbReference type="Pfam" id="PF04005">
    <property type="entry name" value="Hus1"/>
    <property type="match status" value="1"/>
</dbReference>
<comment type="caution">
    <text evidence="5">The sequence shown here is derived from an EMBL/GenBank/DDBJ whole genome shotgun (WGS) entry which is preliminary data.</text>
</comment>
<dbReference type="Proteomes" id="UP000663828">
    <property type="component" value="Unassembled WGS sequence"/>
</dbReference>
<accession>A0A815X5K1</accession>
<organism evidence="5 6">
    <name type="scientific">Adineta ricciae</name>
    <name type="common">Rotifer</name>
    <dbReference type="NCBI Taxonomy" id="249248"/>
    <lineage>
        <taxon>Eukaryota</taxon>
        <taxon>Metazoa</taxon>
        <taxon>Spiralia</taxon>
        <taxon>Gnathifera</taxon>
        <taxon>Rotifera</taxon>
        <taxon>Eurotatoria</taxon>
        <taxon>Bdelloidea</taxon>
        <taxon>Adinetida</taxon>
        <taxon>Adinetidae</taxon>
        <taxon>Adineta</taxon>
    </lineage>
</organism>
<dbReference type="InterPro" id="IPR052402">
    <property type="entry name" value="ADCK_kinase"/>
</dbReference>
<sequence>MFPRITSHLVRYSSAYIRHSRLVLRSPSRRYLSELPRRGQIRPWYRRFWPLTITVVSAGIPIGYVIYGKYLRDLFPLIQADRKEENIDENTESVPQSELDKLLSQTQHLLNSELYTNRSSAFLVPIRLFFRTLKLIVIFTPVLIFYFYQDTFAPHLYEKWCYTLRRSFELCGPCFIKLGQWMATRPDLFSTEFCSVFNELHSNAPTHSESQTRRLLEENHIYIKSSNFLTKPLASGAIAQVYRCKVGDLNLIMKVRHPDVQYTIYYDLKILNIFTRLLTKFVSKETFQWLNIEDNIQAFTKNMLLQTNLMIETKNLQIFERNFQKYQSSIKFPHVYLSLPTTQDILFQSYESGQLLNDFMESCTDPEIRKKLAYLGVNAYLKMLFVDNFIHADLHPGNILVRLDEKNPREPIIIFLDVGLTSSLNRRDKRNFYDLFRAIANYDSTEAATLLIERAPNAEEIDEQSKIGFRKEMAVLIEKVLHTPLKHLEVGLILRSVLDLGKKYHIKMESNFTTLALGTIIIEGIGRQLDPEFDFVNAARPFLQKDFRLITNTSVSFKMKFRAKLHNSTTINKFTKIITGVSKMAKSGVLRLTADKLYLILGDKSFGGGVSLWIELDPIRFFDDYIMDGLSPLANEIYIEIMFEELLRALKPAQQARLLKLRLIKKHNNPCLSIDTEVISSAMTERQFTCDIPIHLLAHKHW</sequence>
<name>A0A815X5K1_ADIRI</name>
<keyword evidence="2" id="KW-0472">Membrane</keyword>
<dbReference type="AlphaFoldDB" id="A0A815X5K1"/>
<dbReference type="EMBL" id="CAJNOR010005251">
    <property type="protein sequence ID" value="CAF1553614.1"/>
    <property type="molecule type" value="Genomic_DNA"/>
</dbReference>
<evidence type="ECO:0000256" key="1">
    <source>
        <dbReference type="ARBA" id="ARBA00009670"/>
    </source>
</evidence>
<dbReference type="GO" id="GO:0000077">
    <property type="term" value="P:DNA damage checkpoint signaling"/>
    <property type="evidence" value="ECO:0007669"/>
    <property type="project" value="InterPro"/>
</dbReference>
<dbReference type="Pfam" id="PF03109">
    <property type="entry name" value="ABC1"/>
    <property type="match status" value="1"/>
</dbReference>
<reference evidence="5" key="1">
    <citation type="submission" date="2021-02" db="EMBL/GenBank/DDBJ databases">
        <authorList>
            <person name="Nowell W R."/>
        </authorList>
    </citation>
    <scope>NUCLEOTIDE SEQUENCE</scope>
</reference>
<comment type="similarity">
    <text evidence="1">Belongs to the protein kinase superfamily. ADCK protein kinase family.</text>
</comment>
<feature type="transmembrane region" description="Helical" evidence="2">
    <location>
        <begin position="48"/>
        <end position="67"/>
    </location>
</feature>
<dbReference type="GO" id="GO:0030896">
    <property type="term" value="C:checkpoint clamp complex"/>
    <property type="evidence" value="ECO:0007669"/>
    <property type="project" value="InterPro"/>
</dbReference>
<keyword evidence="6" id="KW-1185">Reference proteome</keyword>
<dbReference type="EMBL" id="CAJNOJ010000106">
    <property type="protein sequence ID" value="CAF1123256.1"/>
    <property type="molecule type" value="Genomic_DNA"/>
</dbReference>
<protein>
    <recommendedName>
        <fullName evidence="3">ABC1 atypical kinase-like domain-containing protein</fullName>
    </recommendedName>
</protein>
<dbReference type="PANTHER" id="PTHR45890:SF1">
    <property type="entry name" value="AARF DOMAIN CONTAINING KINASE 2"/>
    <property type="match status" value="1"/>
</dbReference>
<keyword evidence="2" id="KW-1133">Transmembrane helix</keyword>
<feature type="domain" description="ABC1 atypical kinase-like" evidence="3">
    <location>
        <begin position="200"/>
        <end position="448"/>
    </location>
</feature>
<evidence type="ECO:0000313" key="5">
    <source>
        <dbReference type="EMBL" id="CAF1553614.1"/>
    </source>
</evidence>
<dbReference type="InterPro" id="IPR004147">
    <property type="entry name" value="ABC1_dom"/>
</dbReference>
<proteinExistence type="inferred from homology"/>